<dbReference type="EMBL" id="HBHT01000574">
    <property type="protein sequence ID" value="CAD9939975.1"/>
    <property type="molecule type" value="Transcribed_RNA"/>
</dbReference>
<evidence type="ECO:0000259" key="2">
    <source>
        <dbReference type="PROSITE" id="PS50112"/>
    </source>
</evidence>
<feature type="compositionally biased region" description="Low complexity" evidence="1">
    <location>
        <begin position="403"/>
        <end position="415"/>
    </location>
</feature>
<sequence length="775" mass="80191">MGGGKKSPAPVGLVPASKGGVKESSIDSPTPSAASMPNSHQIALAAQLLQQAQSAPGAMASQPALAAAAAQLHGMNTANSAADTLQTLASIMNSSAASKALLPNSAPVSSLLPPIPAMNAAAAPSQASISSQIASLFSHAANSAAPTTTSPVPPDPAAVAAAAQQLAAAATAAAAQTMRPAPPTTSAHPAHIMRQHSAPQVPPSAAAALSGGMVSPDMQNWSLDQLQQHVNLLEQIGQPVPQTVSLLLADAKRKADKRNAKRIANRKSASTSRARKKAYVQEMTELNARLKRQALILSLLPDMVIAIGESGDITFCSAQVERVLRFDSAELVGANLSNLLVPSSKEKLNRLIKRLLGGSPKVASAATGQVRGLKTAASATAAAEASDPGESNNTVSGGGAGSGAENSAAPAAPAAVSEPSFPLSVVQVKAKSAPNGKDGTGTGTSDDQNSDTSASNPDKQVSSLTNSNLSAQSQNAMYLGLSDEKAQKDSSGPEENAAARNPSSDLSNSSSLSTNAKNVQQANTNLERNVRWHNKKMKMEKSAFWDDVTGQDVTANNASARLSSLQHRPESSSSEEDDSGYRESNDSREETSSSVSDSSGSNGRRKPIAPTCNICLIRKDLTTIWCEVTSSIRTKEREEESCESVSGDSKKNAPSAKSSVKSPPATTAGEDKAVESVEVERELLLCLRPIRDGEHKMHDSKLRFDKKTKGKKKRSASDGAPSASAPCRPFKKRGMATEVTASSKSTNETADDAMASAEVDTDAAESLMMMNKKST</sequence>
<feature type="region of interest" description="Disordered" evidence="1">
    <location>
        <begin position="636"/>
        <end position="675"/>
    </location>
</feature>
<feature type="compositionally biased region" description="Basic and acidic residues" evidence="1">
    <location>
        <begin position="579"/>
        <end position="591"/>
    </location>
</feature>
<feature type="compositionally biased region" description="Low complexity" evidence="1">
    <location>
        <begin position="652"/>
        <end position="665"/>
    </location>
</feature>
<feature type="region of interest" description="Disordered" evidence="1">
    <location>
        <begin position="432"/>
        <end position="470"/>
    </location>
</feature>
<gene>
    <name evidence="3" type="ORF">APAL1065_LOCUS352</name>
</gene>
<feature type="compositionally biased region" description="Low complexity" evidence="1">
    <location>
        <begin position="717"/>
        <end position="726"/>
    </location>
</feature>
<feature type="compositionally biased region" description="Polar residues" evidence="1">
    <location>
        <begin position="514"/>
        <end position="527"/>
    </location>
</feature>
<dbReference type="NCBIfam" id="TIGR00229">
    <property type="entry name" value="sensory_box"/>
    <property type="match status" value="1"/>
</dbReference>
<dbReference type="InterPro" id="IPR000014">
    <property type="entry name" value="PAS"/>
</dbReference>
<feature type="compositionally biased region" description="Low complexity" evidence="1">
    <location>
        <begin position="173"/>
        <end position="190"/>
    </location>
</feature>
<feature type="compositionally biased region" description="Basic and acidic residues" evidence="1">
    <location>
        <begin position="697"/>
        <end position="707"/>
    </location>
</feature>
<feature type="compositionally biased region" description="Polar residues" evidence="1">
    <location>
        <begin position="739"/>
        <end position="748"/>
    </location>
</feature>
<proteinExistence type="predicted"/>
<dbReference type="InterPro" id="IPR035965">
    <property type="entry name" value="PAS-like_dom_sf"/>
</dbReference>
<dbReference type="SMART" id="SM00091">
    <property type="entry name" value="PAS"/>
    <property type="match status" value="1"/>
</dbReference>
<dbReference type="SUPFAM" id="SSF55785">
    <property type="entry name" value="PYP-like sensor domain (PAS domain)"/>
    <property type="match status" value="1"/>
</dbReference>
<feature type="compositionally biased region" description="Polar residues" evidence="1">
    <location>
        <begin position="454"/>
        <end position="470"/>
    </location>
</feature>
<name>A0A7S2V9B7_9STRA</name>
<dbReference type="Pfam" id="PF00989">
    <property type="entry name" value="PAS"/>
    <property type="match status" value="1"/>
</dbReference>
<feature type="compositionally biased region" description="Low complexity" evidence="1">
    <location>
        <begin position="503"/>
        <end position="513"/>
    </location>
</feature>
<dbReference type="InterPro" id="IPR046347">
    <property type="entry name" value="bZIP_sf"/>
</dbReference>
<feature type="domain" description="PAS" evidence="2">
    <location>
        <begin position="289"/>
        <end position="359"/>
    </location>
</feature>
<organism evidence="3">
    <name type="scientific">Entomoneis paludosa</name>
    <dbReference type="NCBI Taxonomy" id="265537"/>
    <lineage>
        <taxon>Eukaryota</taxon>
        <taxon>Sar</taxon>
        <taxon>Stramenopiles</taxon>
        <taxon>Ochrophyta</taxon>
        <taxon>Bacillariophyta</taxon>
        <taxon>Bacillariophyceae</taxon>
        <taxon>Bacillariophycidae</taxon>
        <taxon>Entomoneidaceae</taxon>
        <taxon>Entomoneis</taxon>
    </lineage>
</organism>
<feature type="region of interest" description="Disordered" evidence="1">
    <location>
        <begin position="381"/>
        <end position="415"/>
    </location>
</feature>
<feature type="compositionally biased region" description="Polar residues" evidence="1">
    <location>
        <begin position="26"/>
        <end position="39"/>
    </location>
</feature>
<reference evidence="3" key="1">
    <citation type="submission" date="2021-01" db="EMBL/GenBank/DDBJ databases">
        <authorList>
            <person name="Corre E."/>
            <person name="Pelletier E."/>
            <person name="Niang G."/>
            <person name="Scheremetjew M."/>
            <person name="Finn R."/>
            <person name="Kale V."/>
            <person name="Holt S."/>
            <person name="Cochrane G."/>
            <person name="Meng A."/>
            <person name="Brown T."/>
            <person name="Cohen L."/>
        </authorList>
    </citation>
    <scope>NUCLEOTIDE SEQUENCE</scope>
    <source>
        <strain evidence="3">CCMP125</strain>
    </source>
</reference>
<accession>A0A7S2V9B7</accession>
<feature type="compositionally biased region" description="Low complexity" evidence="1">
    <location>
        <begin position="443"/>
        <end position="453"/>
    </location>
</feature>
<feature type="region of interest" description="Disordered" evidence="1">
    <location>
        <begin position="483"/>
        <end position="534"/>
    </location>
</feature>
<feature type="compositionally biased region" description="Low complexity" evidence="1">
    <location>
        <begin position="592"/>
        <end position="602"/>
    </location>
</feature>
<dbReference type="PROSITE" id="PS00036">
    <property type="entry name" value="BZIP_BASIC"/>
    <property type="match status" value="1"/>
</dbReference>
<feature type="region of interest" description="Disordered" evidence="1">
    <location>
        <begin position="697"/>
        <end position="757"/>
    </location>
</feature>
<evidence type="ECO:0000256" key="1">
    <source>
        <dbReference type="SAM" id="MobiDB-lite"/>
    </source>
</evidence>
<dbReference type="InterPro" id="IPR013767">
    <property type="entry name" value="PAS_fold"/>
</dbReference>
<evidence type="ECO:0000313" key="3">
    <source>
        <dbReference type="EMBL" id="CAD9939975.1"/>
    </source>
</evidence>
<dbReference type="SUPFAM" id="SSF57959">
    <property type="entry name" value="Leucine zipper domain"/>
    <property type="match status" value="1"/>
</dbReference>
<dbReference type="Gene3D" id="3.30.450.20">
    <property type="entry name" value="PAS domain"/>
    <property type="match status" value="1"/>
</dbReference>
<protein>
    <recommendedName>
        <fullName evidence="2">PAS domain-containing protein</fullName>
    </recommendedName>
</protein>
<dbReference type="CDD" id="cd00130">
    <property type="entry name" value="PAS"/>
    <property type="match status" value="1"/>
</dbReference>
<feature type="region of interest" description="Disordered" evidence="1">
    <location>
        <begin position="173"/>
        <end position="213"/>
    </location>
</feature>
<dbReference type="PROSITE" id="PS50112">
    <property type="entry name" value="PAS"/>
    <property type="match status" value="1"/>
</dbReference>
<dbReference type="InterPro" id="IPR004827">
    <property type="entry name" value="bZIP"/>
</dbReference>
<feature type="region of interest" description="Disordered" evidence="1">
    <location>
        <begin position="561"/>
        <end position="607"/>
    </location>
</feature>
<dbReference type="GO" id="GO:0003700">
    <property type="term" value="F:DNA-binding transcription factor activity"/>
    <property type="evidence" value="ECO:0007669"/>
    <property type="project" value="InterPro"/>
</dbReference>
<dbReference type="AlphaFoldDB" id="A0A7S2V9B7"/>
<feature type="compositionally biased region" description="Low complexity" evidence="1">
    <location>
        <begin position="197"/>
        <end position="210"/>
    </location>
</feature>
<feature type="region of interest" description="Disordered" evidence="1">
    <location>
        <begin position="1"/>
        <end position="39"/>
    </location>
</feature>